<dbReference type="InterPro" id="IPR015915">
    <property type="entry name" value="Kelch-typ_b-propeller"/>
</dbReference>
<dbReference type="Gene3D" id="2.120.10.80">
    <property type="entry name" value="Kelch-type beta propeller"/>
    <property type="match status" value="1"/>
</dbReference>
<reference evidence="3" key="1">
    <citation type="submission" date="2017-05" db="UniProtKB">
        <authorList>
            <consortium name="EnsemblMetazoa"/>
        </authorList>
    </citation>
    <scope>IDENTIFICATION</scope>
</reference>
<organism evidence="3">
    <name type="scientific">Amphimedon queenslandica</name>
    <name type="common">Sponge</name>
    <dbReference type="NCBI Taxonomy" id="400682"/>
    <lineage>
        <taxon>Eukaryota</taxon>
        <taxon>Metazoa</taxon>
        <taxon>Porifera</taxon>
        <taxon>Demospongiae</taxon>
        <taxon>Heteroscleromorpha</taxon>
        <taxon>Haplosclerida</taxon>
        <taxon>Niphatidae</taxon>
        <taxon>Amphimedon</taxon>
    </lineage>
</organism>
<name>A0A1X7TR35_AMPQE</name>
<proteinExistence type="predicted"/>
<feature type="region of interest" description="Disordered" evidence="2">
    <location>
        <begin position="252"/>
        <end position="287"/>
    </location>
</feature>
<feature type="compositionally biased region" description="Basic and acidic residues" evidence="2">
    <location>
        <begin position="255"/>
        <end position="287"/>
    </location>
</feature>
<evidence type="ECO:0000256" key="2">
    <source>
        <dbReference type="SAM" id="MobiDB-lite"/>
    </source>
</evidence>
<evidence type="ECO:0000256" key="1">
    <source>
        <dbReference type="SAM" id="Coils"/>
    </source>
</evidence>
<dbReference type="AlphaFoldDB" id="A0A1X7TR35"/>
<dbReference type="InParanoid" id="A0A1X7TR35"/>
<dbReference type="EnsemblMetazoa" id="Aqu2.1.17604_001">
    <property type="protein sequence ID" value="Aqu2.1.17604_001"/>
    <property type="gene ID" value="Aqu2.1.17604"/>
</dbReference>
<accession>A0A1X7TR35</accession>
<evidence type="ECO:0000313" key="3">
    <source>
        <dbReference type="EnsemblMetazoa" id="Aqu2.1.17604_001"/>
    </source>
</evidence>
<sequence length="315" mass="35706">MYGGAVTNADEDISTNSIYLFQLSNNTINWENLKPGSIPNDGLWPKGREFHASTIINGISTSPTLVVIGGVDIRNQPVNECLLLNTNQYNWMKIPLPDSVTGRHHHTVSSFVVDPNHVFLIMVGGVVKTEQEDVGAGVMNWVNEPVTDPNITMVVELVFNDGQWSVGSVLDSFNIPLLYELILKERRKGLIGMNEYMTDKEKELQVINESLCHDLQVAITNNQSLQETLLALESEKWMLETQLLETKTLLTKRKRDQEDSPHSDNAKKLKTESVEEKQTMTDEKNEKLRATVAYNEVYLTEIEEEKKQVKEQYLS</sequence>
<protein>
    <submittedName>
        <fullName evidence="3">Uncharacterized protein</fullName>
    </submittedName>
</protein>
<keyword evidence="1" id="KW-0175">Coiled coil</keyword>
<dbReference type="SUPFAM" id="SSF117281">
    <property type="entry name" value="Kelch motif"/>
    <property type="match status" value="1"/>
</dbReference>
<feature type="coiled-coil region" evidence="1">
    <location>
        <begin position="215"/>
        <end position="242"/>
    </location>
</feature>